<proteinExistence type="predicted"/>
<dbReference type="NCBIfam" id="TIGR01537">
    <property type="entry name" value="portal_HK97"/>
    <property type="match status" value="1"/>
</dbReference>
<sequence>MTLFRKIEERQLPFSIDPTGVTARPMYGSSAGEVVTQDTAFTSTAIMSAITLLADSVAMMPLYPYKEVGSRLERLPMPLVLRKPNAEQTMFDFVHQTIATLAVHGTVFIYAPREGGQLIEMRNIHPDRVAITLDENGERQYEIIGSKEVYSSDVIKQIDWLRFPNQSRGVSPLESLRQTIGTSLAIDRFLAQFYGDGATPSSVLETDNNLSPEAAEVLRNTWFDTHYKSRKPAVLTGGLKWRSVTVSASDMDTINHREAIVRDIARAYRIPLHMINGSGGDSQTYQNVESAGINFLRHTLMPYCKRLEDCISELLPPQEKVRFDTNEIARADQLTRVRAQQTMIMSGTLTPNEARQIEGREPYEGGDQFILGIAGAPVAGVEGGDLPTLGTDGQTAI</sequence>
<keyword evidence="1" id="KW-1188">Viral release from host cell</keyword>
<reference evidence="4" key="1">
    <citation type="submission" date="2020-04" db="EMBL/GenBank/DDBJ databases">
        <authorList>
            <person name="Chiriac C."/>
            <person name="Salcher M."/>
            <person name="Ghai R."/>
            <person name="Kavagutti S V."/>
        </authorList>
    </citation>
    <scope>NUCLEOTIDE SEQUENCE</scope>
</reference>
<keyword evidence="2" id="KW-1160">Virus entry into host cell</keyword>
<dbReference type="InterPro" id="IPR006427">
    <property type="entry name" value="Portal_HK97"/>
</dbReference>
<evidence type="ECO:0000256" key="3">
    <source>
        <dbReference type="ARBA" id="ARBA00023219"/>
    </source>
</evidence>
<dbReference type="Pfam" id="PF04860">
    <property type="entry name" value="Phage_portal"/>
    <property type="match status" value="1"/>
</dbReference>
<name>A0A6J5LP18_9CAUD</name>
<dbReference type="EMBL" id="LR796291">
    <property type="protein sequence ID" value="CAB4135013.1"/>
    <property type="molecule type" value="Genomic_DNA"/>
</dbReference>
<evidence type="ECO:0000256" key="2">
    <source>
        <dbReference type="ARBA" id="ARBA00023009"/>
    </source>
</evidence>
<protein>
    <submittedName>
        <fullName evidence="4">COG4695 Phage-related protein</fullName>
    </submittedName>
</protein>
<dbReference type="InterPro" id="IPR006944">
    <property type="entry name" value="Phage/GTA_portal"/>
</dbReference>
<dbReference type="Gene3D" id="1.20.1270.210">
    <property type="match status" value="1"/>
</dbReference>
<organism evidence="4">
    <name type="scientific">uncultured Caudovirales phage</name>
    <dbReference type="NCBI Taxonomy" id="2100421"/>
    <lineage>
        <taxon>Viruses</taxon>
        <taxon>Duplodnaviria</taxon>
        <taxon>Heunggongvirae</taxon>
        <taxon>Uroviricota</taxon>
        <taxon>Caudoviricetes</taxon>
        <taxon>Peduoviridae</taxon>
        <taxon>Maltschvirus</taxon>
        <taxon>Maltschvirus maltsch</taxon>
    </lineage>
</organism>
<evidence type="ECO:0000313" key="4">
    <source>
        <dbReference type="EMBL" id="CAB4135013.1"/>
    </source>
</evidence>
<keyword evidence="1" id="KW-0118">Viral capsid assembly</keyword>
<keyword evidence="2" id="KW-1162">Viral penetration into host cytoplasm</keyword>
<evidence type="ECO:0000256" key="1">
    <source>
        <dbReference type="ARBA" id="ARBA00022950"/>
    </source>
</evidence>
<dbReference type="EMBL" id="LR797174">
    <property type="protein sequence ID" value="CAB4191540.1"/>
    <property type="molecule type" value="Genomic_DNA"/>
</dbReference>
<accession>A0A6J5LP18</accession>
<keyword evidence="3" id="KW-0231">Viral genome packaging</keyword>
<gene>
    <name evidence="5" type="ORF">UFOVP1226_53</name>
    <name evidence="4" type="ORF">UFOVP278_44</name>
</gene>
<keyword evidence="2" id="KW-1171">Viral genome ejection through host cell envelope</keyword>
<evidence type="ECO:0000313" key="5">
    <source>
        <dbReference type="EMBL" id="CAB4191540.1"/>
    </source>
</evidence>